<evidence type="ECO:0000313" key="1">
    <source>
        <dbReference type="EMBL" id="SDH01413.1"/>
    </source>
</evidence>
<evidence type="ECO:0008006" key="3">
    <source>
        <dbReference type="Google" id="ProtNLM"/>
    </source>
</evidence>
<dbReference type="InterPro" id="IPR011256">
    <property type="entry name" value="Reg_factor_effector_dom_sf"/>
</dbReference>
<sequence length="70" mass="7783">MGDFADVTLAHVPLAATLVHHGVRAGIGDSWMTLSEWVEQNGYRFAGPYREVHLIGAARSLRQRRTLLLP</sequence>
<keyword evidence="2" id="KW-1185">Reference proteome</keyword>
<accession>A0A1G7YY47</accession>
<name>A0A1G7YY47_9MICO</name>
<reference evidence="1 2" key="1">
    <citation type="submission" date="2016-10" db="EMBL/GenBank/DDBJ databases">
        <authorList>
            <person name="de Groot N.N."/>
        </authorList>
    </citation>
    <scope>NUCLEOTIDE SEQUENCE [LARGE SCALE GENOMIC DNA]</scope>
    <source>
        <strain evidence="1 2">DSM 23142</strain>
    </source>
</reference>
<evidence type="ECO:0000313" key="2">
    <source>
        <dbReference type="Proteomes" id="UP000199009"/>
    </source>
</evidence>
<gene>
    <name evidence="1" type="ORF">SAMN04489810_1890</name>
</gene>
<dbReference type="Gene3D" id="3.20.80.10">
    <property type="entry name" value="Regulatory factor, effector binding domain"/>
    <property type="match status" value="1"/>
</dbReference>
<proteinExistence type="predicted"/>
<dbReference type="STRING" id="370764.SAMN04489810_1890"/>
<dbReference type="EMBL" id="LT629692">
    <property type="protein sequence ID" value="SDH01413.1"/>
    <property type="molecule type" value="Genomic_DNA"/>
</dbReference>
<dbReference type="AlphaFoldDB" id="A0A1G7YY47"/>
<dbReference type="Proteomes" id="UP000199009">
    <property type="component" value="Chromosome I"/>
</dbReference>
<dbReference type="OrthoDB" id="7849865at2"/>
<protein>
    <recommendedName>
        <fullName evidence="3">GyrI-like small molecule binding domain-containing protein</fullName>
    </recommendedName>
</protein>
<dbReference type="RefSeq" id="WP_091489071.1">
    <property type="nucleotide sequence ID" value="NZ_LT629692.1"/>
</dbReference>
<organism evidence="1 2">
    <name type="scientific">Microbacterium pygmaeum</name>
    <dbReference type="NCBI Taxonomy" id="370764"/>
    <lineage>
        <taxon>Bacteria</taxon>
        <taxon>Bacillati</taxon>
        <taxon>Actinomycetota</taxon>
        <taxon>Actinomycetes</taxon>
        <taxon>Micrococcales</taxon>
        <taxon>Microbacteriaceae</taxon>
        <taxon>Microbacterium</taxon>
    </lineage>
</organism>